<dbReference type="InterPro" id="IPR001482">
    <property type="entry name" value="T2SS/T4SS_dom"/>
</dbReference>
<evidence type="ECO:0000256" key="2">
    <source>
        <dbReference type="ARBA" id="ARBA00022840"/>
    </source>
</evidence>
<evidence type="ECO:0000259" key="3">
    <source>
        <dbReference type="SMART" id="SM00382"/>
    </source>
</evidence>
<dbReference type="GO" id="GO:0005886">
    <property type="term" value="C:plasma membrane"/>
    <property type="evidence" value="ECO:0007669"/>
    <property type="project" value="TreeGrafter"/>
</dbReference>
<evidence type="ECO:0000313" key="4">
    <source>
        <dbReference type="EMBL" id="SVA97909.1"/>
    </source>
</evidence>
<dbReference type="InterPro" id="IPR027417">
    <property type="entry name" value="P-loop_NTPase"/>
</dbReference>
<feature type="domain" description="AAA+ ATPase" evidence="3">
    <location>
        <begin position="129"/>
        <end position="281"/>
    </location>
</feature>
<name>A0A382A945_9ZZZZ</name>
<dbReference type="PANTHER" id="PTHR30258:SF1">
    <property type="entry name" value="PROTEIN TRANSPORT PROTEIN HOFB HOMOLOG"/>
    <property type="match status" value="1"/>
</dbReference>
<accession>A0A382A945</accession>
<dbReference type="AlphaFoldDB" id="A0A382A945"/>
<dbReference type="Gene3D" id="3.40.50.300">
    <property type="entry name" value="P-loop containing nucleotide triphosphate hydrolases"/>
    <property type="match status" value="1"/>
</dbReference>
<keyword evidence="2" id="KW-0067">ATP-binding</keyword>
<dbReference type="CDD" id="cd01129">
    <property type="entry name" value="PulE-GspE-like"/>
    <property type="match status" value="1"/>
</dbReference>
<dbReference type="SUPFAM" id="SSF52540">
    <property type="entry name" value="P-loop containing nucleoside triphosphate hydrolases"/>
    <property type="match status" value="1"/>
</dbReference>
<feature type="non-terminal residue" evidence="4">
    <location>
        <position position="1"/>
    </location>
</feature>
<reference evidence="4" key="1">
    <citation type="submission" date="2018-05" db="EMBL/GenBank/DDBJ databases">
        <authorList>
            <person name="Lanie J.A."/>
            <person name="Ng W.-L."/>
            <person name="Kazmierczak K.M."/>
            <person name="Andrzejewski T.M."/>
            <person name="Davidsen T.M."/>
            <person name="Wayne K.J."/>
            <person name="Tettelin H."/>
            <person name="Glass J.I."/>
            <person name="Rusch D."/>
            <person name="Podicherti R."/>
            <person name="Tsui H.-C.T."/>
            <person name="Winkler M.E."/>
        </authorList>
    </citation>
    <scope>NUCLEOTIDE SEQUENCE</scope>
</reference>
<dbReference type="GO" id="GO:0005524">
    <property type="term" value="F:ATP binding"/>
    <property type="evidence" value="ECO:0007669"/>
    <property type="project" value="UniProtKB-KW"/>
</dbReference>
<organism evidence="4">
    <name type="scientific">marine metagenome</name>
    <dbReference type="NCBI Taxonomy" id="408172"/>
    <lineage>
        <taxon>unclassified sequences</taxon>
        <taxon>metagenomes</taxon>
        <taxon>ecological metagenomes</taxon>
    </lineage>
</organism>
<evidence type="ECO:0000256" key="1">
    <source>
        <dbReference type="ARBA" id="ARBA00022741"/>
    </source>
</evidence>
<gene>
    <name evidence="4" type="ORF">METZ01_LOCUS150763</name>
</gene>
<dbReference type="Pfam" id="PF00437">
    <property type="entry name" value="T2SSE"/>
    <property type="match status" value="1"/>
</dbReference>
<keyword evidence="1" id="KW-0547">Nucleotide-binding</keyword>
<dbReference type="Gene3D" id="3.30.450.90">
    <property type="match status" value="1"/>
</dbReference>
<protein>
    <recommendedName>
        <fullName evidence="3">AAA+ ATPase domain-containing protein</fullName>
    </recommendedName>
</protein>
<proteinExistence type="predicted"/>
<dbReference type="FunFam" id="3.40.50.300:FF:000398">
    <property type="entry name" value="Type IV pilus assembly ATPase PilB"/>
    <property type="match status" value="1"/>
</dbReference>
<dbReference type="GO" id="GO:0016887">
    <property type="term" value="F:ATP hydrolysis activity"/>
    <property type="evidence" value="ECO:0007669"/>
    <property type="project" value="TreeGrafter"/>
</dbReference>
<dbReference type="PANTHER" id="PTHR30258">
    <property type="entry name" value="TYPE II SECRETION SYSTEM PROTEIN GSPE-RELATED"/>
    <property type="match status" value="1"/>
</dbReference>
<dbReference type="EMBL" id="UINC01024392">
    <property type="protein sequence ID" value="SVA97909.1"/>
    <property type="molecule type" value="Genomic_DNA"/>
</dbReference>
<sequence length="380" mass="42086">IGEAIDMEASDIHIEAFRNTSTIRFRVDGILKTMDKFTKFLHSNYNAVVTRVKIISKLDIAERRMPQDGASTFKKGDKEVDLRISILPTKNNERIVMRILNKDAGDKELNELGFEANDLKKLIKAVTSPQGMVLVTGPTGSGKTTTLYSILKHINKPSMNILTAEDPVEYELEGIGQVHVREDIGYTFASALRSFLRQDPEVILVGEIRDKDTVDIALKAALTGHLVFSTIHTNDAPSTITRLQNMGTPNYLISAALSLIMAQRLARKTCSECKIIDENATPKLLNSIGFLPEQSARAKIYKGKGCDHCNKSGYKGRMGVYEILEVTKELKQGILSNLGQNELEALAKKGGFKTMHSMGHDLLLSGDLSFAEYERILSRG</sequence>
<dbReference type="InterPro" id="IPR003593">
    <property type="entry name" value="AAA+_ATPase"/>
</dbReference>
<dbReference type="SMART" id="SM00382">
    <property type="entry name" value="AAA"/>
    <property type="match status" value="1"/>
</dbReference>